<organism evidence="2 3">
    <name type="scientific">Sphingomonas limnosediminicola</name>
    <dbReference type="NCBI Taxonomy" id="940133"/>
    <lineage>
        <taxon>Bacteria</taxon>
        <taxon>Pseudomonadati</taxon>
        <taxon>Pseudomonadota</taxon>
        <taxon>Alphaproteobacteria</taxon>
        <taxon>Sphingomonadales</taxon>
        <taxon>Sphingomonadaceae</taxon>
        <taxon>Sphingomonas</taxon>
    </lineage>
</organism>
<dbReference type="SUPFAM" id="SSF55729">
    <property type="entry name" value="Acyl-CoA N-acyltransferases (Nat)"/>
    <property type="match status" value="1"/>
</dbReference>
<keyword evidence="3" id="KW-1185">Reference proteome</keyword>
<dbReference type="EMBL" id="BAABBM010000001">
    <property type="protein sequence ID" value="GAA3886872.1"/>
    <property type="molecule type" value="Genomic_DNA"/>
</dbReference>
<dbReference type="PANTHER" id="PTHR43072:SF8">
    <property type="entry name" value="ACYLTRANSFERASE FABY-RELATED"/>
    <property type="match status" value="1"/>
</dbReference>
<dbReference type="InterPro" id="IPR000182">
    <property type="entry name" value="GNAT_dom"/>
</dbReference>
<gene>
    <name evidence="2" type="ORF">GCM10022276_02480</name>
</gene>
<name>A0ABP7KTY3_9SPHN</name>
<comment type="caution">
    <text evidence="2">The sequence shown here is derived from an EMBL/GenBank/DDBJ whole genome shotgun (WGS) entry which is preliminary data.</text>
</comment>
<evidence type="ECO:0000313" key="2">
    <source>
        <dbReference type="EMBL" id="GAA3886872.1"/>
    </source>
</evidence>
<feature type="domain" description="N-acetyltransferase" evidence="1">
    <location>
        <begin position="13"/>
        <end position="175"/>
    </location>
</feature>
<dbReference type="CDD" id="cd04301">
    <property type="entry name" value="NAT_SF"/>
    <property type="match status" value="1"/>
</dbReference>
<dbReference type="Gene3D" id="3.40.630.30">
    <property type="match status" value="1"/>
</dbReference>
<dbReference type="Pfam" id="PF13420">
    <property type="entry name" value="Acetyltransf_4"/>
    <property type="match status" value="1"/>
</dbReference>
<dbReference type="PROSITE" id="PS51186">
    <property type="entry name" value="GNAT"/>
    <property type="match status" value="1"/>
</dbReference>
<dbReference type="PANTHER" id="PTHR43072">
    <property type="entry name" value="N-ACETYLTRANSFERASE"/>
    <property type="match status" value="1"/>
</dbReference>
<accession>A0ABP7KTY3</accession>
<dbReference type="InterPro" id="IPR016181">
    <property type="entry name" value="Acyl_CoA_acyltransferase"/>
</dbReference>
<proteinExistence type="predicted"/>
<evidence type="ECO:0000259" key="1">
    <source>
        <dbReference type="PROSITE" id="PS51186"/>
    </source>
</evidence>
<protein>
    <submittedName>
        <fullName evidence="2">GNAT family N-acetyltransferase</fullName>
    </submittedName>
</protein>
<reference evidence="3" key="1">
    <citation type="journal article" date="2019" name="Int. J. Syst. Evol. Microbiol.">
        <title>The Global Catalogue of Microorganisms (GCM) 10K type strain sequencing project: providing services to taxonomists for standard genome sequencing and annotation.</title>
        <authorList>
            <consortium name="The Broad Institute Genomics Platform"/>
            <consortium name="The Broad Institute Genome Sequencing Center for Infectious Disease"/>
            <person name="Wu L."/>
            <person name="Ma J."/>
        </authorList>
    </citation>
    <scope>NUCLEOTIDE SEQUENCE [LARGE SCALE GENOMIC DNA]</scope>
    <source>
        <strain evidence="3">JCM 17543</strain>
    </source>
</reference>
<sequence length="178" mass="19807">MRATAPMDVATDQLIRDVTEDDAEAVQKIYAHHVLHGTASYDYEPPSVEDTLAKIRRIMAPGWPFLVAARGDDVAGYCYATQFRDREGYRFTCENSIYVHPNWLGRGVGKQLLKALLPRASACGFRTMIAVIGGAEPASIGVHASCGFEEVGRLRAVGFKHGRWLDNVYMQRSLMDQE</sequence>
<evidence type="ECO:0000313" key="3">
    <source>
        <dbReference type="Proteomes" id="UP001500827"/>
    </source>
</evidence>
<dbReference type="Proteomes" id="UP001500827">
    <property type="component" value="Unassembled WGS sequence"/>
</dbReference>